<evidence type="ECO:0000256" key="1">
    <source>
        <dbReference type="ARBA" id="ARBA00009251"/>
    </source>
</evidence>
<dbReference type="AlphaFoldDB" id="A0A940IH47"/>
<dbReference type="Proteomes" id="UP000771749">
    <property type="component" value="Unassembled WGS sequence"/>
</dbReference>
<dbReference type="GO" id="GO:0000977">
    <property type="term" value="F:RNA polymerase II transcription regulatory region sequence-specific DNA binding"/>
    <property type="evidence" value="ECO:0007669"/>
    <property type="project" value="InterPro"/>
</dbReference>
<evidence type="ECO:0000256" key="3">
    <source>
        <dbReference type="SAM" id="MobiDB-lite"/>
    </source>
</evidence>
<comment type="similarity">
    <text evidence="1">Belongs to the PUR DNA-binding protein family.</text>
</comment>
<dbReference type="GO" id="GO:0032422">
    <property type="term" value="F:purine-rich negative regulatory element binding"/>
    <property type="evidence" value="ECO:0007669"/>
    <property type="project" value="InterPro"/>
</dbReference>
<accession>A0A940IH47</accession>
<reference evidence="4" key="2">
    <citation type="journal article" date="2021" name="PeerJ">
        <title>Extensive microbial diversity within the chicken gut microbiome revealed by metagenomics and culture.</title>
        <authorList>
            <person name="Gilroy R."/>
            <person name="Ravi A."/>
            <person name="Getino M."/>
            <person name="Pursley I."/>
            <person name="Horton D.L."/>
            <person name="Alikhan N.F."/>
            <person name="Baker D."/>
            <person name="Gharbi K."/>
            <person name="Hall N."/>
            <person name="Watson M."/>
            <person name="Adriaenssens E.M."/>
            <person name="Foster-Nyarko E."/>
            <person name="Jarju S."/>
            <person name="Secka A."/>
            <person name="Antonio M."/>
            <person name="Oren A."/>
            <person name="Chaudhuri R.R."/>
            <person name="La Ragione R."/>
            <person name="Hildebrand F."/>
            <person name="Pallen M.J."/>
        </authorList>
    </citation>
    <scope>NUCLEOTIDE SEQUENCE</scope>
    <source>
        <strain evidence="4">F1-3629</strain>
    </source>
</reference>
<sequence>MYSEDIEGAGSAERSGEDVYSKPVRAGKRTYFFDVKATKGNDYYLTITESKRKVERDGHFSYDKHKIFLYKEDFDKFTEGLQEVIDYIKENCLKDAAAPEKQDGGDSFSDISFEEL</sequence>
<protein>
    <submittedName>
        <fullName evidence="4">PUR family DNA/RNA-binding protein</fullName>
    </submittedName>
</protein>
<organism evidence="4 5">
    <name type="scientific">Candidatus Cryptobacteroides gallistercoris</name>
    <dbReference type="NCBI Taxonomy" id="2840765"/>
    <lineage>
        <taxon>Bacteria</taxon>
        <taxon>Pseudomonadati</taxon>
        <taxon>Bacteroidota</taxon>
        <taxon>Bacteroidia</taxon>
        <taxon>Bacteroidales</taxon>
        <taxon>Candidatus Cryptobacteroides</taxon>
    </lineage>
</organism>
<dbReference type="InterPro" id="IPR006628">
    <property type="entry name" value="PUR-bd_fam"/>
</dbReference>
<dbReference type="SMART" id="SM00712">
    <property type="entry name" value="PUR"/>
    <property type="match status" value="1"/>
</dbReference>
<comment type="caution">
    <text evidence="4">The sequence shown here is derived from an EMBL/GenBank/DDBJ whole genome shotgun (WGS) entry which is preliminary data.</text>
</comment>
<dbReference type="Gene3D" id="3.10.450.700">
    <property type="match status" value="1"/>
</dbReference>
<evidence type="ECO:0000313" key="4">
    <source>
        <dbReference type="EMBL" id="MBO8454673.1"/>
    </source>
</evidence>
<proteinExistence type="inferred from homology"/>
<name>A0A940IH47_9BACT</name>
<feature type="region of interest" description="Disordered" evidence="3">
    <location>
        <begin position="1"/>
        <end position="20"/>
    </location>
</feature>
<keyword evidence="2" id="KW-0238">DNA-binding</keyword>
<reference evidence="4" key="1">
    <citation type="submission" date="2020-10" db="EMBL/GenBank/DDBJ databases">
        <authorList>
            <person name="Gilroy R."/>
        </authorList>
    </citation>
    <scope>NUCLEOTIDE SEQUENCE</scope>
    <source>
        <strain evidence="4">F1-3629</strain>
    </source>
</reference>
<evidence type="ECO:0000256" key="2">
    <source>
        <dbReference type="ARBA" id="ARBA00023125"/>
    </source>
</evidence>
<dbReference type="Pfam" id="PF11680">
    <property type="entry name" value="DUF3276"/>
    <property type="match status" value="1"/>
</dbReference>
<dbReference type="EMBL" id="JADIMJ010000124">
    <property type="protein sequence ID" value="MBO8454673.1"/>
    <property type="molecule type" value="Genomic_DNA"/>
</dbReference>
<evidence type="ECO:0000313" key="5">
    <source>
        <dbReference type="Proteomes" id="UP000771749"/>
    </source>
</evidence>
<gene>
    <name evidence="4" type="ORF">IAC07_08140</name>
</gene>